<dbReference type="EMBL" id="CAWUHC010000011">
    <property type="protein sequence ID" value="CAK7214096.1"/>
    <property type="molecule type" value="Genomic_DNA"/>
</dbReference>
<evidence type="ECO:0000313" key="12">
    <source>
        <dbReference type="EMBL" id="CAK7214096.1"/>
    </source>
</evidence>
<gene>
    <name evidence="12" type="primary">FYV10</name>
    <name evidence="12" type="ORF">SBRCBS47491_002030</name>
</gene>
<evidence type="ECO:0000259" key="11">
    <source>
        <dbReference type="PROSITE" id="PS51867"/>
    </source>
</evidence>
<evidence type="ECO:0000256" key="1">
    <source>
        <dbReference type="ARBA" id="ARBA00002343"/>
    </source>
</evidence>
<feature type="domain" description="CTLH" evidence="10">
    <location>
        <begin position="172"/>
        <end position="230"/>
    </location>
</feature>
<protein>
    <submittedName>
        <fullName evidence="12">GID complex subunit containing RING finger motif</fullName>
    </submittedName>
</protein>
<dbReference type="PROSITE" id="PS50897">
    <property type="entry name" value="CTLH"/>
    <property type="match status" value="1"/>
</dbReference>
<comment type="similarity">
    <text evidence="3">Belongs to the FYV10 family.</text>
</comment>
<dbReference type="Proteomes" id="UP001642406">
    <property type="component" value="Unassembled WGS sequence"/>
</dbReference>
<evidence type="ECO:0000256" key="7">
    <source>
        <dbReference type="ARBA" id="ARBA00022833"/>
    </source>
</evidence>
<keyword evidence="6 8" id="KW-0863">Zinc-finger</keyword>
<organism evidence="12 13">
    <name type="scientific">Sporothrix bragantina</name>
    <dbReference type="NCBI Taxonomy" id="671064"/>
    <lineage>
        <taxon>Eukaryota</taxon>
        <taxon>Fungi</taxon>
        <taxon>Dikarya</taxon>
        <taxon>Ascomycota</taxon>
        <taxon>Pezizomycotina</taxon>
        <taxon>Sordariomycetes</taxon>
        <taxon>Sordariomycetidae</taxon>
        <taxon>Ophiostomatales</taxon>
        <taxon>Ophiostomataceae</taxon>
        <taxon>Sporothrix</taxon>
    </lineage>
</organism>
<evidence type="ECO:0000256" key="9">
    <source>
        <dbReference type="SAM" id="MobiDB-lite"/>
    </source>
</evidence>
<keyword evidence="13" id="KW-1185">Reference proteome</keyword>
<comment type="function">
    <text evidence="1">Involved in the proteasome-dependent degradation of fructose-1,6-bisphosphatase.</text>
</comment>
<dbReference type="PROSITE" id="PS50896">
    <property type="entry name" value="LISH"/>
    <property type="match status" value="1"/>
</dbReference>
<dbReference type="InterPro" id="IPR045098">
    <property type="entry name" value="Fyv10_fam"/>
</dbReference>
<keyword evidence="7" id="KW-0862">Zinc</keyword>
<dbReference type="PROSITE" id="PS51867">
    <property type="entry name" value="ZF_RING_GID"/>
    <property type="match status" value="1"/>
</dbReference>
<dbReference type="SMART" id="SM00668">
    <property type="entry name" value="CTLH"/>
    <property type="match status" value="1"/>
</dbReference>
<reference evidence="12 13" key="1">
    <citation type="submission" date="2024-01" db="EMBL/GenBank/DDBJ databases">
        <authorList>
            <person name="Allen C."/>
            <person name="Tagirdzhanova G."/>
        </authorList>
    </citation>
    <scope>NUCLEOTIDE SEQUENCE [LARGE SCALE GENOMIC DNA]</scope>
</reference>
<comment type="subcellular location">
    <subcellularLocation>
        <location evidence="2">Cytoplasm</location>
    </subcellularLocation>
</comment>
<dbReference type="InterPro" id="IPR024964">
    <property type="entry name" value="CTLH/CRA"/>
</dbReference>
<dbReference type="SMART" id="SM00757">
    <property type="entry name" value="CRA"/>
    <property type="match status" value="1"/>
</dbReference>
<feature type="region of interest" description="Disordered" evidence="9">
    <location>
        <begin position="394"/>
        <end position="422"/>
    </location>
</feature>
<comment type="caution">
    <text evidence="12">The sequence shown here is derived from an EMBL/GenBank/DDBJ whole genome shotgun (WGS) entry which is preliminary data.</text>
</comment>
<evidence type="ECO:0000256" key="5">
    <source>
        <dbReference type="ARBA" id="ARBA00022723"/>
    </source>
</evidence>
<sequence>MADHEATKIDKANHLLLDQPLLRLPYELLRKNFRSAHFIVEKESAAVKNALKDAATAGLRNAGSASSTDDVLRSIDSMVARMRGMKRKLEACAEEEAKIYRHVDARTAHLAELASMHTLDDVAYESWSRRRLDRLLVDYLLRHGYNKSAAALVADHDNDAAGSLRDLVDMDTFEQMAQIRQRLLRDHSVTEALAWCSENKKELRKMESRLEFMLRFQQFIEMVRSEDTAKLADAITHARRYLTPLHNTYPEECQQASVLMCYPAGEAPEDYSALWNDERWAMLADLFTTTYYQLLSLPSVPLLHLALSSGLSALKTPACHSSTSVSVDEDTAQPVSALPPTLPSLATVLAMPTSVSGSAGAPGSMRPPTNLESLLLSGVLGPGVVHATLPEANVASNAHGNGNNTNTNGNGNTNGTSNGNKSQASLFAHTSVHGQQMGSSVCPICSIELNELARHVPYAHHSKSHVEHDLLLLPNGHVYGKAKLEEYARKTGLPAGEVRDLRTGDVFQKNKLLKVYIT</sequence>
<feature type="zinc finger region" description="RING-Gid-type" evidence="8">
    <location>
        <begin position="442"/>
        <end position="503"/>
    </location>
</feature>
<evidence type="ECO:0000259" key="10">
    <source>
        <dbReference type="PROSITE" id="PS50897"/>
    </source>
</evidence>
<dbReference type="Pfam" id="PF10607">
    <property type="entry name" value="CTLH"/>
    <property type="match status" value="1"/>
</dbReference>
<feature type="domain" description="RING-Gid-type" evidence="11">
    <location>
        <begin position="442"/>
        <end position="503"/>
    </location>
</feature>
<evidence type="ECO:0000256" key="4">
    <source>
        <dbReference type="ARBA" id="ARBA00022490"/>
    </source>
</evidence>
<dbReference type="InterPro" id="IPR044063">
    <property type="entry name" value="ZF_RING_GID"/>
</dbReference>
<dbReference type="PANTHER" id="PTHR12170">
    <property type="entry name" value="MACROPHAGE ERYTHROBLAST ATTACHER-RELATED"/>
    <property type="match status" value="1"/>
</dbReference>
<dbReference type="InterPro" id="IPR006595">
    <property type="entry name" value="CTLH_C"/>
</dbReference>
<name>A0ABP0B3I4_9PEZI</name>
<accession>A0ABP0B3I4</accession>
<evidence type="ECO:0000313" key="13">
    <source>
        <dbReference type="Proteomes" id="UP001642406"/>
    </source>
</evidence>
<dbReference type="PANTHER" id="PTHR12170:SF2">
    <property type="entry name" value="E3 UBIQUITIN-PROTEIN TRANSFERASE MAEA"/>
    <property type="match status" value="1"/>
</dbReference>
<evidence type="ECO:0000256" key="2">
    <source>
        <dbReference type="ARBA" id="ARBA00004496"/>
    </source>
</evidence>
<evidence type="ECO:0000256" key="8">
    <source>
        <dbReference type="PROSITE-ProRule" id="PRU01215"/>
    </source>
</evidence>
<feature type="compositionally biased region" description="Low complexity" evidence="9">
    <location>
        <begin position="400"/>
        <end position="420"/>
    </location>
</feature>
<keyword evidence="4" id="KW-0963">Cytoplasm</keyword>
<proteinExistence type="inferred from homology"/>
<dbReference type="InterPro" id="IPR013144">
    <property type="entry name" value="CRA_dom"/>
</dbReference>
<evidence type="ECO:0000256" key="6">
    <source>
        <dbReference type="ARBA" id="ARBA00022771"/>
    </source>
</evidence>
<dbReference type="InterPro" id="IPR006594">
    <property type="entry name" value="LisH"/>
</dbReference>
<keyword evidence="5" id="KW-0479">Metal-binding</keyword>
<evidence type="ECO:0000256" key="3">
    <source>
        <dbReference type="ARBA" id="ARBA00010615"/>
    </source>
</evidence>